<evidence type="ECO:0000313" key="1">
    <source>
        <dbReference type="EMBL" id="MPM07756.1"/>
    </source>
</evidence>
<accession>A0A644WV22</accession>
<dbReference type="InterPro" id="IPR011042">
    <property type="entry name" value="6-blade_b-propeller_TolB-like"/>
</dbReference>
<dbReference type="EMBL" id="VSSQ01001372">
    <property type="protein sequence ID" value="MPM07756.1"/>
    <property type="molecule type" value="Genomic_DNA"/>
</dbReference>
<reference evidence="1" key="1">
    <citation type="submission" date="2019-08" db="EMBL/GenBank/DDBJ databases">
        <authorList>
            <person name="Kucharzyk K."/>
            <person name="Murdoch R.W."/>
            <person name="Higgins S."/>
            <person name="Loffler F."/>
        </authorList>
    </citation>
    <scope>NUCLEOTIDE SEQUENCE</scope>
</reference>
<gene>
    <name evidence="1" type="ORF">SDC9_54063</name>
</gene>
<evidence type="ECO:0008006" key="2">
    <source>
        <dbReference type="Google" id="ProtNLM"/>
    </source>
</evidence>
<protein>
    <recommendedName>
        <fullName evidence="2">Protein TolB</fullName>
    </recommendedName>
</protein>
<organism evidence="1">
    <name type="scientific">bioreactor metagenome</name>
    <dbReference type="NCBI Taxonomy" id="1076179"/>
    <lineage>
        <taxon>unclassified sequences</taxon>
        <taxon>metagenomes</taxon>
        <taxon>ecological metagenomes</taxon>
    </lineage>
</organism>
<proteinExistence type="predicted"/>
<dbReference type="AlphaFoldDB" id="A0A644WV22"/>
<dbReference type="SUPFAM" id="SSF69304">
    <property type="entry name" value="Tricorn protease N-terminal domain"/>
    <property type="match status" value="1"/>
</dbReference>
<name>A0A644WV22_9ZZZZ</name>
<sequence length="249" mass="28812">MNKSFIKTIVFASAVLLLFFSKTTAQSYIIEQNNNESLMIVDVATNKYEVLSNAAFGIFAGYEIKGDSLICYFNKRGKLSSMNFRLSEQIIVPDMPRKLSPDFDSCHLNTRIHKYKNYTLMIGSGAVLYQNGQIIWSADCEKPQYYLTDTTKSYFLSGYMTPQISPDETSIVFEVRRTAIWTPGQWIIEIDFKTGEKIKIGNGTNPCYSPDGRYILYKDDQYNYYYLYDKSTRKQRKICENGVGFWLYN</sequence>
<dbReference type="Gene3D" id="2.120.10.30">
    <property type="entry name" value="TolB, C-terminal domain"/>
    <property type="match status" value="1"/>
</dbReference>
<comment type="caution">
    <text evidence="1">The sequence shown here is derived from an EMBL/GenBank/DDBJ whole genome shotgun (WGS) entry which is preliminary data.</text>
</comment>